<evidence type="ECO:0000256" key="1">
    <source>
        <dbReference type="SAM" id="MobiDB-lite"/>
    </source>
</evidence>
<protein>
    <recommendedName>
        <fullName evidence="2">N-acetyltransferase domain-containing protein</fullName>
    </recommendedName>
</protein>
<feature type="region of interest" description="Disordered" evidence="1">
    <location>
        <begin position="1"/>
        <end position="25"/>
    </location>
</feature>
<gene>
    <name evidence="3" type="ORF">Pmi06nite_11240</name>
</gene>
<organism evidence="3 4">
    <name type="scientific">Planotetraspora mira</name>
    <dbReference type="NCBI Taxonomy" id="58121"/>
    <lineage>
        <taxon>Bacteria</taxon>
        <taxon>Bacillati</taxon>
        <taxon>Actinomycetota</taxon>
        <taxon>Actinomycetes</taxon>
        <taxon>Streptosporangiales</taxon>
        <taxon>Streptosporangiaceae</taxon>
        <taxon>Planotetraspora</taxon>
    </lineage>
</organism>
<name>A0A8J3X4H5_9ACTN</name>
<proteinExistence type="predicted"/>
<dbReference type="InterPro" id="IPR000182">
    <property type="entry name" value="GNAT_dom"/>
</dbReference>
<dbReference type="InterPro" id="IPR016181">
    <property type="entry name" value="Acyl_CoA_acyltransferase"/>
</dbReference>
<dbReference type="Proteomes" id="UP000650628">
    <property type="component" value="Unassembled WGS sequence"/>
</dbReference>
<feature type="domain" description="N-acetyltransferase" evidence="2">
    <location>
        <begin position="32"/>
        <end position="196"/>
    </location>
</feature>
<accession>A0A8J3X4H5</accession>
<comment type="caution">
    <text evidence="3">The sequence shown here is derived from an EMBL/GenBank/DDBJ whole genome shotgun (WGS) entry which is preliminary data.</text>
</comment>
<evidence type="ECO:0000313" key="3">
    <source>
        <dbReference type="EMBL" id="GII27682.1"/>
    </source>
</evidence>
<dbReference type="Pfam" id="PF00583">
    <property type="entry name" value="Acetyltransf_1"/>
    <property type="match status" value="1"/>
</dbReference>
<dbReference type="AlphaFoldDB" id="A0A8J3X4H5"/>
<evidence type="ECO:0000313" key="4">
    <source>
        <dbReference type="Proteomes" id="UP000650628"/>
    </source>
</evidence>
<sequence>MSISGDDAGGRDATGTGPGSISGYGAGSPADPLIRRAVAADVPALVRLRALMLQEMGLVIGDQDAEWRHGAGTWFERRLRDTSRFAVFVADDPELGLVSCAAGMCEDRAPSPTNVSGFHGHVFNISTDVRRRRLGHARACLVALLGWFRDETAAGVVSLNATEDGMNLYRSLGFEAPGFPPLQLRIEGLDERPDTPRAP</sequence>
<dbReference type="RefSeq" id="WP_203951717.1">
    <property type="nucleotide sequence ID" value="NZ_BOOO01000004.1"/>
</dbReference>
<dbReference type="GO" id="GO:0016747">
    <property type="term" value="F:acyltransferase activity, transferring groups other than amino-acyl groups"/>
    <property type="evidence" value="ECO:0007669"/>
    <property type="project" value="InterPro"/>
</dbReference>
<dbReference type="EMBL" id="BOOO01000004">
    <property type="protein sequence ID" value="GII27682.1"/>
    <property type="molecule type" value="Genomic_DNA"/>
</dbReference>
<dbReference type="Gene3D" id="3.40.630.30">
    <property type="match status" value="1"/>
</dbReference>
<feature type="compositionally biased region" description="Gly residues" evidence="1">
    <location>
        <begin position="16"/>
        <end position="25"/>
    </location>
</feature>
<dbReference type="SUPFAM" id="SSF55729">
    <property type="entry name" value="Acyl-CoA N-acyltransferases (Nat)"/>
    <property type="match status" value="1"/>
</dbReference>
<keyword evidence="4" id="KW-1185">Reference proteome</keyword>
<reference evidence="3 4" key="1">
    <citation type="submission" date="2021-01" db="EMBL/GenBank/DDBJ databases">
        <title>Whole genome shotgun sequence of Planotetraspora mira NBRC 15435.</title>
        <authorList>
            <person name="Komaki H."/>
            <person name="Tamura T."/>
        </authorList>
    </citation>
    <scope>NUCLEOTIDE SEQUENCE [LARGE SCALE GENOMIC DNA]</scope>
    <source>
        <strain evidence="3 4">NBRC 15435</strain>
    </source>
</reference>
<evidence type="ECO:0000259" key="2">
    <source>
        <dbReference type="PROSITE" id="PS51186"/>
    </source>
</evidence>
<dbReference type="PROSITE" id="PS51186">
    <property type="entry name" value="GNAT"/>
    <property type="match status" value="1"/>
</dbReference>